<organism evidence="1 2">
    <name type="scientific">Serratia rubidaea</name>
    <name type="common">Serratia marinorubra</name>
    <dbReference type="NCBI Taxonomy" id="61652"/>
    <lineage>
        <taxon>Bacteria</taxon>
        <taxon>Pseudomonadati</taxon>
        <taxon>Pseudomonadota</taxon>
        <taxon>Gammaproteobacteria</taxon>
        <taxon>Enterobacterales</taxon>
        <taxon>Yersiniaceae</taxon>
        <taxon>Serratia</taxon>
    </lineage>
</organism>
<dbReference type="AlphaFoldDB" id="A0A3S4XML1"/>
<dbReference type="Proteomes" id="UP000281904">
    <property type="component" value="Chromosome"/>
</dbReference>
<reference evidence="1 2" key="1">
    <citation type="submission" date="2018-12" db="EMBL/GenBank/DDBJ databases">
        <authorList>
            <consortium name="Pathogen Informatics"/>
        </authorList>
    </citation>
    <scope>NUCLEOTIDE SEQUENCE [LARGE SCALE GENOMIC DNA]</scope>
    <source>
        <strain evidence="1 2">NCTC10036</strain>
    </source>
</reference>
<dbReference type="RefSeq" id="WP_126532665.1">
    <property type="nucleotide sequence ID" value="NZ_JAMWJM010000001.1"/>
</dbReference>
<dbReference type="EMBL" id="LR134493">
    <property type="protein sequence ID" value="VEI70444.1"/>
    <property type="molecule type" value="Genomic_DNA"/>
</dbReference>
<gene>
    <name evidence="1" type="ORF">NCTC10036_04001</name>
</gene>
<proteinExistence type="predicted"/>
<sequence length="171" mass="19397">MDKPELRRWKTGHKLFFAFIQAALLSLHKVEEDYLTKSRQGGITALKNAAKMMRASALAMRYSADFEKGKYESIIRPSMPDKFSGLGSMDHAQLVKMMAKIKKNKDAMRSFFGQAYDDFVISVQQAYDAHIFVCERFVAAQRSLRGAAIPHAATDILADFKIKRLSFIQPL</sequence>
<evidence type="ECO:0000313" key="1">
    <source>
        <dbReference type="EMBL" id="VEI70444.1"/>
    </source>
</evidence>
<protein>
    <submittedName>
        <fullName evidence="1">Uncharacterized protein</fullName>
    </submittedName>
</protein>
<name>A0A3S4XML1_SERRU</name>
<accession>A0A3S4XML1</accession>
<evidence type="ECO:0000313" key="2">
    <source>
        <dbReference type="Proteomes" id="UP000281904"/>
    </source>
</evidence>